<accession>A0A246KBU8</accession>
<dbReference type="RefSeq" id="WP_003165920.1">
    <property type="nucleotide sequence ID" value="NZ_CP021995.1"/>
</dbReference>
<dbReference type="InterPro" id="IPR051803">
    <property type="entry name" value="TA_system_RelE-like_toxin"/>
</dbReference>
<reference evidence="4 6" key="3">
    <citation type="submission" date="2018-06" db="EMBL/GenBank/DDBJ databases">
        <authorList>
            <consortium name="Pathogen Informatics"/>
            <person name="Doyle S."/>
        </authorList>
    </citation>
    <scope>NUCLEOTIDE SEQUENCE [LARGE SCALE GENOMIC DNA]</scope>
    <source>
        <strain evidence="4 6">NCTC11165</strain>
    </source>
</reference>
<dbReference type="EMBL" id="UAQM01000001">
    <property type="protein sequence ID" value="SPU42767.1"/>
    <property type="molecule type" value="Genomic_DNA"/>
</dbReference>
<evidence type="ECO:0000256" key="2">
    <source>
        <dbReference type="ARBA" id="ARBA00022649"/>
    </source>
</evidence>
<dbReference type="InterPro" id="IPR007712">
    <property type="entry name" value="RelE/ParE_toxin"/>
</dbReference>
<organism evidence="4 6">
    <name type="scientific">Brevundimonas diminuta</name>
    <name type="common">Pseudomonas diminuta</name>
    <dbReference type="NCBI Taxonomy" id="293"/>
    <lineage>
        <taxon>Bacteria</taxon>
        <taxon>Pseudomonadati</taxon>
        <taxon>Pseudomonadota</taxon>
        <taxon>Alphaproteobacteria</taxon>
        <taxon>Caulobacterales</taxon>
        <taxon>Caulobacteraceae</taxon>
        <taxon>Brevundimonas</taxon>
    </lineage>
</organism>
<dbReference type="InterPro" id="IPR035093">
    <property type="entry name" value="RelE/ParE_toxin_dom_sf"/>
</dbReference>
<dbReference type="Gene3D" id="3.30.2310.20">
    <property type="entry name" value="RelE-like"/>
    <property type="match status" value="1"/>
</dbReference>
<name>A0A246KBU8_BREDI</name>
<protein>
    <submittedName>
        <fullName evidence="4">Plasmid stabilisation system protein</fullName>
    </submittedName>
    <submittedName>
        <fullName evidence="3">RelE/ParE family toxin</fullName>
    </submittedName>
</protein>
<dbReference type="Proteomes" id="UP000250358">
    <property type="component" value="Unassembled WGS sequence"/>
</dbReference>
<reference evidence="3 5" key="2">
    <citation type="submission" date="2017-06" db="EMBL/GenBank/DDBJ databases">
        <authorList>
            <person name="Kim H.J."/>
            <person name="Triplett B.A."/>
        </authorList>
    </citation>
    <scope>NUCLEOTIDE SEQUENCE [LARGE SCALE GENOMIC DNA]</scope>
    <source>
        <strain evidence="3 5">BZC3</strain>
    </source>
</reference>
<dbReference type="EMBL" id="CP021995">
    <property type="protein sequence ID" value="ASD26311.1"/>
    <property type="molecule type" value="Genomic_DNA"/>
</dbReference>
<evidence type="ECO:0000313" key="3">
    <source>
        <dbReference type="EMBL" id="ASD26311.1"/>
    </source>
</evidence>
<dbReference type="PANTHER" id="PTHR33755:SF6">
    <property type="entry name" value="PLASMID STABILIZATION SYSTEM PROTEIN"/>
    <property type="match status" value="1"/>
</dbReference>
<dbReference type="Proteomes" id="UP000197024">
    <property type="component" value="Chromosome"/>
</dbReference>
<reference evidence="3 5" key="1">
    <citation type="submission" date="2017-06" db="EMBL/GenBank/DDBJ databases">
        <title>Biodegradation of gentamicin by bacterial consortia AMQD4 in synthetic medium and raw gentamicin sewage.</title>
        <authorList>
            <person name="Chang H."/>
            <person name="Feng Y."/>
            <person name="Li Z."/>
            <person name="Xue J."/>
            <person name="Cheng D."/>
        </authorList>
    </citation>
    <scope>NUCLEOTIDE SEQUENCE [LARGE SCALE GENOMIC DNA]</scope>
    <source>
        <strain evidence="3 5">BZC3</strain>
    </source>
</reference>
<dbReference type="GeneID" id="56576039"/>
<evidence type="ECO:0000313" key="4">
    <source>
        <dbReference type="EMBL" id="SPU42767.1"/>
    </source>
</evidence>
<comment type="similarity">
    <text evidence="1">Belongs to the RelE toxin family.</text>
</comment>
<dbReference type="Pfam" id="PF05016">
    <property type="entry name" value="ParE_toxin"/>
    <property type="match status" value="1"/>
</dbReference>
<keyword evidence="2" id="KW-1277">Toxin-antitoxin system</keyword>
<dbReference type="STRING" id="293.GCA_000988015_01932"/>
<dbReference type="AlphaFoldDB" id="A0A246KBU8"/>
<sequence length="95" mass="10808">MKVVLTRLAESDLAQSGDWIARDNPRAAGRWIESALTECESLSANAERYPRIGFADLRKRPFGDYVIFYRVTDRVEIIRVLHAARDWASLLGDAQ</sequence>
<gene>
    <name evidence="3" type="ORF">CD943_05030</name>
    <name evidence="4" type="ORF">NCTC11165_00919</name>
</gene>
<evidence type="ECO:0000256" key="1">
    <source>
        <dbReference type="ARBA" id="ARBA00006226"/>
    </source>
</evidence>
<proteinExistence type="inferred from homology"/>
<evidence type="ECO:0000313" key="5">
    <source>
        <dbReference type="Proteomes" id="UP000197024"/>
    </source>
</evidence>
<dbReference type="PANTHER" id="PTHR33755">
    <property type="entry name" value="TOXIN PARE1-RELATED"/>
    <property type="match status" value="1"/>
</dbReference>
<evidence type="ECO:0000313" key="6">
    <source>
        <dbReference type="Proteomes" id="UP000250358"/>
    </source>
</evidence>